<evidence type="ECO:0000313" key="2">
    <source>
        <dbReference type="EMBL" id="KDN13882.1"/>
    </source>
</evidence>
<feature type="transmembrane region" description="Helical" evidence="1">
    <location>
        <begin position="21"/>
        <end position="43"/>
    </location>
</feature>
<protein>
    <submittedName>
        <fullName evidence="2">Uncharacterized protein</fullName>
    </submittedName>
</protein>
<dbReference type="Proteomes" id="UP000027170">
    <property type="component" value="Unassembled WGS sequence"/>
</dbReference>
<keyword evidence="1" id="KW-0812">Transmembrane</keyword>
<organism evidence="2 3">
    <name type="scientific">Snodgrassella communis</name>
    <dbReference type="NCBI Taxonomy" id="2946699"/>
    <lineage>
        <taxon>Bacteria</taxon>
        <taxon>Pseudomonadati</taxon>
        <taxon>Pseudomonadota</taxon>
        <taxon>Betaproteobacteria</taxon>
        <taxon>Neisseriales</taxon>
        <taxon>Neisseriaceae</taxon>
        <taxon>Snodgrassella</taxon>
    </lineage>
</organism>
<accession>A0A837B1M9</accession>
<evidence type="ECO:0000256" key="1">
    <source>
        <dbReference type="SAM" id="Phobius"/>
    </source>
</evidence>
<dbReference type="EMBL" id="JFZV01000016">
    <property type="protein sequence ID" value="KDN13882.1"/>
    <property type="molecule type" value="Genomic_DNA"/>
</dbReference>
<keyword evidence="3" id="KW-1185">Reference proteome</keyword>
<dbReference type="AlphaFoldDB" id="A0A837B1M9"/>
<proteinExistence type="predicted"/>
<name>A0A837B1M9_9NEIS</name>
<reference evidence="2 3" key="1">
    <citation type="submission" date="2014-03" db="EMBL/GenBank/DDBJ databases">
        <title>The genomes of two eusocial bee gut symbionts.</title>
        <authorList>
            <person name="Kwong W.K."/>
            <person name="Engel P."/>
            <person name="Koch H."/>
            <person name="Moran N.A."/>
        </authorList>
    </citation>
    <scope>NUCLEOTIDE SEQUENCE [LARGE SCALE GENOMIC DNA]</scope>
    <source>
        <strain evidence="3">wkB29</strain>
    </source>
</reference>
<evidence type="ECO:0000313" key="3">
    <source>
        <dbReference type="Proteomes" id="UP000027170"/>
    </source>
</evidence>
<comment type="caution">
    <text evidence="2">The sequence shown here is derived from an EMBL/GenBank/DDBJ whole genome shotgun (WGS) entry which is preliminary data.</text>
</comment>
<sequence length="46" mass="5327">MRFSSKYVNISLFAAKMRFQALFRLWAKYTLFSSVLSATIAFGQDN</sequence>
<gene>
    <name evidence="2" type="ORF">SALWKB29_2076</name>
</gene>
<keyword evidence="1" id="KW-0472">Membrane</keyword>
<keyword evidence="1" id="KW-1133">Transmembrane helix</keyword>